<reference evidence="8" key="1">
    <citation type="submission" date="2023-03" db="EMBL/GenBank/DDBJ databases">
        <title>Complete genome of Cladonia borealis.</title>
        <authorList>
            <person name="Park H."/>
        </authorList>
    </citation>
    <scope>NUCLEOTIDE SEQUENCE</scope>
    <source>
        <strain evidence="8">ANT050790</strain>
    </source>
</reference>
<dbReference type="InterPro" id="IPR002885">
    <property type="entry name" value="PPR_rpt"/>
</dbReference>
<evidence type="ECO:0000256" key="7">
    <source>
        <dbReference type="SAM" id="Phobius"/>
    </source>
</evidence>
<sequence length="672" mass="76690">MSTFSAPVEKPTSRIKTAKRLRGLRVPIALVFPFLQAASMTVLCTVKEKPMTAAARKYPYVPPTSTPCPASSQPLPPSELQPQLDNIFIDALVQASSCWRHASRSSPNYTILSNTAHLYHKPRRRQIYDAGRQARNIHRNCAPSRSPVLQKPLTREEYMSMLDYYREPFSTQAVFPEPEMSQLPPMLYAPRAGASKPLWNEIAVPETTSLPRDSPVLDPSKYQKQYTPSVQEEEGISPLEEPPLIGVAGQSPEPPPSTDPEIHHPDLRNFVKVLHRDDCTHEEAFEAYSKLPSPGVSLLSYKTIRLLFRRLSAMERKDKDSQLRYLSVVDDMKACDFPLKEEEWNSAIAFCGQCFARIKAAEVESALRTWKEMEQEACVKSGNVTFNILFDMAAKAGKFVLAEMILKEMEARQLSINRYARVGLIYYYGLKGDGDGVRNAYREFVEAGEIVDTVVMNCVIASLIRAGEPSAAEQVYERMKRMLAKHAGHSIPSLNWKERRDLGRLLERVAQQFKNQPSKLQQVRDEQFLAPDLHTYAIFVEHHATKTGELRRIATLLTEMQHLGIPMHGRIFLKLFKGFAYNGGLRYTSWTKSRLESVWNSLLEILDQETEVEVRIMKWMVIWSVRAFERCAGRERTLEIWEELRTRWKPERGEVEEVMGMLRDILKVGGEG</sequence>
<comment type="subunit">
    <text evidence="4">Binds to mitochondrial small subunit 15S rRNA.</text>
</comment>
<evidence type="ECO:0000256" key="3">
    <source>
        <dbReference type="ARBA" id="ARBA00044493"/>
    </source>
</evidence>
<keyword evidence="7" id="KW-0812">Transmembrane</keyword>
<evidence type="ECO:0000256" key="5">
    <source>
        <dbReference type="PROSITE-ProRule" id="PRU00708"/>
    </source>
</evidence>
<organism evidence="8 9">
    <name type="scientific">Cladonia borealis</name>
    <dbReference type="NCBI Taxonomy" id="184061"/>
    <lineage>
        <taxon>Eukaryota</taxon>
        <taxon>Fungi</taxon>
        <taxon>Dikarya</taxon>
        <taxon>Ascomycota</taxon>
        <taxon>Pezizomycotina</taxon>
        <taxon>Lecanoromycetes</taxon>
        <taxon>OSLEUM clade</taxon>
        <taxon>Lecanoromycetidae</taxon>
        <taxon>Lecanorales</taxon>
        <taxon>Lecanorineae</taxon>
        <taxon>Cladoniaceae</taxon>
        <taxon>Cladonia</taxon>
    </lineage>
</organism>
<dbReference type="InterPro" id="IPR011990">
    <property type="entry name" value="TPR-like_helical_dom_sf"/>
</dbReference>
<feature type="transmembrane region" description="Helical" evidence="7">
    <location>
        <begin position="24"/>
        <end position="43"/>
    </location>
</feature>
<keyword evidence="7" id="KW-1133">Transmembrane helix</keyword>
<dbReference type="Pfam" id="PF01535">
    <property type="entry name" value="PPR"/>
    <property type="match status" value="2"/>
</dbReference>
<feature type="region of interest" description="Disordered" evidence="6">
    <location>
        <begin position="208"/>
        <end position="243"/>
    </location>
</feature>
<protein>
    <recommendedName>
        <fullName evidence="10">Pentatricopeptide repeat protein</fullName>
    </recommendedName>
</protein>
<dbReference type="EMBL" id="JAFEKC020000005">
    <property type="protein sequence ID" value="KAK0514527.1"/>
    <property type="molecule type" value="Genomic_DNA"/>
</dbReference>
<name>A0AA39V3J5_9LECA</name>
<accession>A0AA39V3J5</accession>
<keyword evidence="2" id="KW-0677">Repeat</keyword>
<evidence type="ECO:0000256" key="2">
    <source>
        <dbReference type="ARBA" id="ARBA00022737"/>
    </source>
</evidence>
<evidence type="ECO:0000256" key="6">
    <source>
        <dbReference type="SAM" id="MobiDB-lite"/>
    </source>
</evidence>
<evidence type="ECO:0000313" key="8">
    <source>
        <dbReference type="EMBL" id="KAK0514527.1"/>
    </source>
</evidence>
<comment type="similarity">
    <text evidence="1">Belongs to the CCM1 family.</text>
</comment>
<evidence type="ECO:0000256" key="1">
    <source>
        <dbReference type="ARBA" id="ARBA00006192"/>
    </source>
</evidence>
<evidence type="ECO:0008006" key="10">
    <source>
        <dbReference type="Google" id="ProtNLM"/>
    </source>
</evidence>
<dbReference type="AlphaFoldDB" id="A0AA39V3J5"/>
<dbReference type="Gene3D" id="1.25.40.10">
    <property type="entry name" value="Tetratricopeptide repeat domain"/>
    <property type="match status" value="1"/>
</dbReference>
<feature type="repeat" description="PPR" evidence="5">
    <location>
        <begin position="452"/>
        <end position="482"/>
    </location>
</feature>
<comment type="function">
    <text evidence="3">Regulates mitochondrial small subunit maturation by controlling 15S rRNA 5'-end processing. Localizes to the 5' precursor of the 15S rRNA in a position that is subsequently occupied by mS47 in the mature yeast mtSSU. Uses structure and sequence-specific RNA recognition, binding to a single-stranded region of the precursor and specifically recognizing bases -6 to -1. The exchange of Ccm1 for mS47 is coupled to the irreversible removal of precursor rRNA that is accompanied by conformational changes of the mitoribosomal proteins uS5m and mS26. These conformational changes signal completion of 5'-end rRNA processing through protection of the mature 5'-end of the 15S rRNA and stabilization of mS47. The removal of the 5' precursor together with the dissociation of Ccm1 may be catalyzed by the 5'-3' exoribonuclease Pet127. Involved in the specific removal of group I introns in mitochondrial encoded transcripts.</text>
</comment>
<keyword evidence="7" id="KW-0472">Membrane</keyword>
<evidence type="ECO:0000313" key="9">
    <source>
        <dbReference type="Proteomes" id="UP001166286"/>
    </source>
</evidence>
<evidence type="ECO:0000256" key="4">
    <source>
        <dbReference type="ARBA" id="ARBA00044511"/>
    </source>
</evidence>
<gene>
    <name evidence="8" type="ORF">JMJ35_003144</name>
</gene>
<dbReference type="PANTHER" id="PTHR47447:SF17">
    <property type="entry name" value="OS12G0638900 PROTEIN"/>
    <property type="match status" value="1"/>
</dbReference>
<dbReference type="NCBIfam" id="TIGR00756">
    <property type="entry name" value="PPR"/>
    <property type="match status" value="2"/>
</dbReference>
<dbReference type="PROSITE" id="PS51375">
    <property type="entry name" value="PPR"/>
    <property type="match status" value="1"/>
</dbReference>
<dbReference type="PANTHER" id="PTHR47447">
    <property type="entry name" value="OS03G0856100 PROTEIN"/>
    <property type="match status" value="1"/>
</dbReference>
<comment type="caution">
    <text evidence="8">The sequence shown here is derived from an EMBL/GenBank/DDBJ whole genome shotgun (WGS) entry which is preliminary data.</text>
</comment>
<dbReference type="Proteomes" id="UP001166286">
    <property type="component" value="Unassembled WGS sequence"/>
</dbReference>
<proteinExistence type="inferred from homology"/>
<keyword evidence="9" id="KW-1185">Reference proteome</keyword>